<protein>
    <submittedName>
        <fullName evidence="1">Uncharacterized protein</fullName>
    </submittedName>
</protein>
<gene>
    <name evidence="1" type="ORF">QAD02_003548</name>
</gene>
<accession>A0ACC2NPQ0</accession>
<organism evidence="1 2">
    <name type="scientific">Eretmocerus hayati</name>
    <dbReference type="NCBI Taxonomy" id="131215"/>
    <lineage>
        <taxon>Eukaryota</taxon>
        <taxon>Metazoa</taxon>
        <taxon>Ecdysozoa</taxon>
        <taxon>Arthropoda</taxon>
        <taxon>Hexapoda</taxon>
        <taxon>Insecta</taxon>
        <taxon>Pterygota</taxon>
        <taxon>Neoptera</taxon>
        <taxon>Endopterygota</taxon>
        <taxon>Hymenoptera</taxon>
        <taxon>Apocrita</taxon>
        <taxon>Proctotrupomorpha</taxon>
        <taxon>Chalcidoidea</taxon>
        <taxon>Aphelinidae</taxon>
        <taxon>Aphelininae</taxon>
        <taxon>Eretmocerus</taxon>
    </lineage>
</organism>
<proteinExistence type="predicted"/>
<keyword evidence="2" id="KW-1185">Reference proteome</keyword>
<dbReference type="Proteomes" id="UP001239111">
    <property type="component" value="Chromosome 3"/>
</dbReference>
<name>A0ACC2NPQ0_9HYME</name>
<dbReference type="EMBL" id="CM056743">
    <property type="protein sequence ID" value="KAJ8672289.1"/>
    <property type="molecule type" value="Genomic_DNA"/>
</dbReference>
<evidence type="ECO:0000313" key="2">
    <source>
        <dbReference type="Proteomes" id="UP001239111"/>
    </source>
</evidence>
<comment type="caution">
    <text evidence="1">The sequence shown here is derived from an EMBL/GenBank/DDBJ whole genome shotgun (WGS) entry which is preliminary data.</text>
</comment>
<evidence type="ECO:0000313" key="1">
    <source>
        <dbReference type="EMBL" id="KAJ8672289.1"/>
    </source>
</evidence>
<reference evidence="1" key="1">
    <citation type="submission" date="2023-04" db="EMBL/GenBank/DDBJ databases">
        <title>A chromosome-level genome assembly of the parasitoid wasp Eretmocerus hayati.</title>
        <authorList>
            <person name="Zhong Y."/>
            <person name="Liu S."/>
            <person name="Liu Y."/>
        </authorList>
    </citation>
    <scope>NUCLEOTIDE SEQUENCE</scope>
    <source>
        <strain evidence="1">ZJU_SS_LIU_2023</strain>
    </source>
</reference>
<sequence length="164" mass="19208">MILKFSRTIDRDEMGLPYSYSYSLAVFFFRSFSQLPLPHSGEWTLVNGLGWLEMKKAQKEIATYGKMKSAKEDRKFAKKKEFESESKVEKKVKDKKVKPDNAVSLLEEIKQQKYEDGIKIEILRLEKLLQEKYKEEPVKRQKLTPISQMEPAKIDIALANSREE</sequence>